<evidence type="ECO:0000313" key="2">
    <source>
        <dbReference type="EMBL" id="KKW42399.1"/>
    </source>
</evidence>
<organism evidence="2 3">
    <name type="scientific">Candidatus Magasanikbacteria bacterium GW2011_GWA2_56_11</name>
    <dbReference type="NCBI Taxonomy" id="1619044"/>
    <lineage>
        <taxon>Bacteria</taxon>
        <taxon>Candidatus Magasanikiibacteriota</taxon>
    </lineage>
</organism>
<reference evidence="2 3" key="1">
    <citation type="journal article" date="2015" name="Nature">
        <title>rRNA introns, odd ribosomes, and small enigmatic genomes across a large radiation of phyla.</title>
        <authorList>
            <person name="Brown C.T."/>
            <person name="Hug L.A."/>
            <person name="Thomas B.C."/>
            <person name="Sharon I."/>
            <person name="Castelle C.J."/>
            <person name="Singh A."/>
            <person name="Wilkins M.J."/>
            <person name="Williams K.H."/>
            <person name="Banfield J.F."/>
        </authorList>
    </citation>
    <scope>NUCLEOTIDE SEQUENCE [LARGE SCALE GENOMIC DNA]</scope>
</reference>
<accession>A0A0G2BA66</accession>
<proteinExistence type="predicted"/>
<feature type="transmembrane region" description="Helical" evidence="1">
    <location>
        <begin position="33"/>
        <end position="50"/>
    </location>
</feature>
<evidence type="ECO:0000313" key="3">
    <source>
        <dbReference type="Proteomes" id="UP000033870"/>
    </source>
</evidence>
<evidence type="ECO:0000256" key="1">
    <source>
        <dbReference type="SAM" id="Phobius"/>
    </source>
</evidence>
<protein>
    <recommendedName>
        <fullName evidence="4">DUF2304 domain-containing protein</fullName>
    </recommendedName>
</protein>
<keyword evidence="1" id="KW-1133">Transmembrane helix</keyword>
<sequence length="110" mass="12474">MVLLFQILFLVFVLFALLTVTRRKRDGLLGPKGMWFWIVFWLAAAVVVMLPNSTQVIAGYLGIGRGADLVLYVSLTVIFFLLFKLHVKIEAVSRDITRVVRQAALDEVKH</sequence>
<keyword evidence="1" id="KW-0812">Transmembrane</keyword>
<evidence type="ECO:0008006" key="4">
    <source>
        <dbReference type="Google" id="ProtNLM"/>
    </source>
</evidence>
<gene>
    <name evidence="2" type="ORF">UY92_C0007G0038</name>
</gene>
<dbReference type="Pfam" id="PF10066">
    <property type="entry name" value="DUF2304"/>
    <property type="match status" value="1"/>
</dbReference>
<dbReference type="STRING" id="1619044.UY92_C0007G0038"/>
<keyword evidence="1" id="KW-0472">Membrane</keyword>
<dbReference type="InterPro" id="IPR019277">
    <property type="entry name" value="DUF2304"/>
</dbReference>
<name>A0A0G2BA66_9BACT</name>
<dbReference type="EMBL" id="LCRX01000007">
    <property type="protein sequence ID" value="KKW42399.1"/>
    <property type="molecule type" value="Genomic_DNA"/>
</dbReference>
<dbReference type="AlphaFoldDB" id="A0A0G2BA66"/>
<comment type="caution">
    <text evidence="2">The sequence shown here is derived from an EMBL/GenBank/DDBJ whole genome shotgun (WGS) entry which is preliminary data.</text>
</comment>
<dbReference type="Proteomes" id="UP000033870">
    <property type="component" value="Unassembled WGS sequence"/>
</dbReference>
<feature type="transmembrane region" description="Helical" evidence="1">
    <location>
        <begin position="62"/>
        <end position="83"/>
    </location>
</feature>